<organism evidence="1 2">
    <name type="scientific">Roseovarius ramblicola</name>
    <dbReference type="NCBI Taxonomy" id="2022336"/>
    <lineage>
        <taxon>Bacteria</taxon>
        <taxon>Pseudomonadati</taxon>
        <taxon>Pseudomonadota</taxon>
        <taxon>Alphaproteobacteria</taxon>
        <taxon>Rhodobacterales</taxon>
        <taxon>Roseobacteraceae</taxon>
        <taxon>Roseovarius</taxon>
    </lineage>
</organism>
<name>A0ABV5HXQ0_9RHOB</name>
<comment type="caution">
    <text evidence="1">The sequence shown here is derived from an EMBL/GenBank/DDBJ whole genome shotgun (WGS) entry which is preliminary data.</text>
</comment>
<evidence type="ECO:0000313" key="1">
    <source>
        <dbReference type="EMBL" id="MFB9148631.1"/>
    </source>
</evidence>
<proteinExistence type="predicted"/>
<protein>
    <submittedName>
        <fullName evidence="1">Propanediol utilization protein</fullName>
    </submittedName>
</protein>
<evidence type="ECO:0000313" key="2">
    <source>
        <dbReference type="Proteomes" id="UP001589670"/>
    </source>
</evidence>
<dbReference type="PRINTS" id="PR00960">
    <property type="entry name" value="LMBPPROTEIN"/>
</dbReference>
<reference evidence="1 2" key="1">
    <citation type="submission" date="2024-09" db="EMBL/GenBank/DDBJ databases">
        <authorList>
            <person name="Sun Q."/>
            <person name="Mori K."/>
        </authorList>
    </citation>
    <scope>NUCLEOTIDE SEQUENCE [LARGE SCALE GENOMIC DNA]</scope>
    <source>
        <strain evidence="1 2">CECT 9424</strain>
    </source>
</reference>
<dbReference type="RefSeq" id="WP_377066741.1">
    <property type="nucleotide sequence ID" value="NZ_JBHMEC010000003.1"/>
</dbReference>
<accession>A0ABV5HXQ0</accession>
<dbReference type="Proteomes" id="UP001589670">
    <property type="component" value="Unassembled WGS sequence"/>
</dbReference>
<gene>
    <name evidence="1" type="ORF">ACFFU4_02565</name>
</gene>
<keyword evidence="2" id="KW-1185">Reference proteome</keyword>
<dbReference type="InterPro" id="IPR001174">
    <property type="entry name" value="HddA/FKP"/>
</dbReference>
<dbReference type="EMBL" id="JBHMEC010000003">
    <property type="protein sequence ID" value="MFB9148631.1"/>
    <property type="molecule type" value="Genomic_DNA"/>
</dbReference>
<sequence>MADAKAPMARPAACVPGHFGEWIQGRLGPDGPVALVTLACPALAVTAPGTGPGIDRLFPPRAVAGFGRALGLGPVAWPGLDPDMPMGAGAGASTACLVASARAMGWQGEAQALARACLDVEGATDPLMHPAPDRLLWASREGRVIEELDPPPPCEIMGGYLGAPRRTDPEDTGFPDIADLVPFWRAAVARADLAAVAGIATESARRCTALRGPEGPIDALARDLGALGHARAHTGTARALIFAPGKVPDGAAQALHEAGFTGVLTFATGGAG</sequence>